<proteinExistence type="predicted"/>
<dbReference type="RefSeq" id="WP_129060186.1">
    <property type="nucleotide sequence ID" value="NZ_NXIE01000001.1"/>
</dbReference>
<evidence type="ECO:0000313" key="2">
    <source>
        <dbReference type="EMBL" id="RXK14075.1"/>
    </source>
</evidence>
<evidence type="ECO:0000313" key="3">
    <source>
        <dbReference type="Proteomes" id="UP000289718"/>
    </source>
</evidence>
<dbReference type="Pfam" id="PF03992">
    <property type="entry name" value="ABM"/>
    <property type="match status" value="1"/>
</dbReference>
<keyword evidence="2" id="KW-0503">Monooxygenase</keyword>
<gene>
    <name evidence="2" type="ORF">CP965_01090</name>
</gene>
<dbReference type="InterPro" id="IPR011008">
    <property type="entry name" value="Dimeric_a/b-barrel"/>
</dbReference>
<feature type="domain" description="ABM" evidence="1">
    <location>
        <begin position="29"/>
        <end position="70"/>
    </location>
</feature>
<sequence>MSKVILKGFILVPQSELELVKKELITHKNLTLKEEGCITFSVTENIHNPLSFEVYEEFVDKVAFEEHQKRVKASKWGKVTANVTRHYEIIE</sequence>
<keyword evidence="2" id="KW-0560">Oxidoreductase</keyword>
<comment type="caution">
    <text evidence="2">The sequence shown here is derived from an EMBL/GenBank/DDBJ whole genome shotgun (WGS) entry which is preliminary data.</text>
</comment>
<dbReference type="InterPro" id="IPR007138">
    <property type="entry name" value="ABM_dom"/>
</dbReference>
<protein>
    <submittedName>
        <fullName evidence="2">Antibiotic biosynthesis monooxygenase</fullName>
    </submittedName>
</protein>
<evidence type="ECO:0000259" key="1">
    <source>
        <dbReference type="Pfam" id="PF03992"/>
    </source>
</evidence>
<keyword evidence="3" id="KW-1185">Reference proteome</keyword>
<dbReference type="Gene3D" id="3.30.70.100">
    <property type="match status" value="1"/>
</dbReference>
<dbReference type="SUPFAM" id="SSF54909">
    <property type="entry name" value="Dimeric alpha+beta barrel"/>
    <property type="match status" value="1"/>
</dbReference>
<dbReference type="Proteomes" id="UP000289718">
    <property type="component" value="Unassembled WGS sequence"/>
</dbReference>
<dbReference type="EMBL" id="NXIE01000001">
    <property type="protein sequence ID" value="RXK14075.1"/>
    <property type="molecule type" value="Genomic_DNA"/>
</dbReference>
<reference evidence="2 3" key="1">
    <citation type="submission" date="2017-09" db="EMBL/GenBank/DDBJ databases">
        <title>Genomics of the genus Arcobacter.</title>
        <authorList>
            <person name="Perez-Cataluna A."/>
            <person name="Figueras M.J."/>
            <person name="Salas-Masso N."/>
        </authorList>
    </citation>
    <scope>NUCLEOTIDE SEQUENCE [LARGE SCALE GENOMIC DNA]</scope>
    <source>
        <strain evidence="2 3">F156-34</strain>
    </source>
</reference>
<dbReference type="OrthoDB" id="9797178at2"/>
<name>A0A4Q1AVK4_9BACT</name>
<organism evidence="2 3">
    <name type="scientific">Halarcobacter mediterraneus</name>
    <dbReference type="NCBI Taxonomy" id="2023153"/>
    <lineage>
        <taxon>Bacteria</taxon>
        <taxon>Pseudomonadati</taxon>
        <taxon>Campylobacterota</taxon>
        <taxon>Epsilonproteobacteria</taxon>
        <taxon>Campylobacterales</taxon>
        <taxon>Arcobacteraceae</taxon>
        <taxon>Halarcobacter</taxon>
    </lineage>
</organism>
<accession>A0A4Q1AVK4</accession>
<dbReference type="AlphaFoldDB" id="A0A4Q1AVK4"/>
<dbReference type="GO" id="GO:0004497">
    <property type="term" value="F:monooxygenase activity"/>
    <property type="evidence" value="ECO:0007669"/>
    <property type="project" value="UniProtKB-KW"/>
</dbReference>